<dbReference type="EMBL" id="LAZR01019834">
    <property type="protein sequence ID" value="KKL91066.1"/>
    <property type="molecule type" value="Genomic_DNA"/>
</dbReference>
<organism evidence="1">
    <name type="scientific">marine sediment metagenome</name>
    <dbReference type="NCBI Taxonomy" id="412755"/>
    <lineage>
        <taxon>unclassified sequences</taxon>
        <taxon>metagenomes</taxon>
        <taxon>ecological metagenomes</taxon>
    </lineage>
</organism>
<proteinExistence type="predicted"/>
<reference evidence="1" key="1">
    <citation type="journal article" date="2015" name="Nature">
        <title>Complex archaea that bridge the gap between prokaryotes and eukaryotes.</title>
        <authorList>
            <person name="Spang A."/>
            <person name="Saw J.H."/>
            <person name="Jorgensen S.L."/>
            <person name="Zaremba-Niedzwiedzka K."/>
            <person name="Martijn J."/>
            <person name="Lind A.E."/>
            <person name="van Eijk R."/>
            <person name="Schleper C."/>
            <person name="Guy L."/>
            <person name="Ettema T.J."/>
        </authorList>
    </citation>
    <scope>NUCLEOTIDE SEQUENCE</scope>
</reference>
<evidence type="ECO:0000313" key="1">
    <source>
        <dbReference type="EMBL" id="KKL91066.1"/>
    </source>
</evidence>
<name>A0A0F9GKP8_9ZZZZ</name>
<accession>A0A0F9GKP8</accession>
<comment type="caution">
    <text evidence="1">The sequence shown here is derived from an EMBL/GenBank/DDBJ whole genome shotgun (WGS) entry which is preliminary data.</text>
</comment>
<dbReference type="AlphaFoldDB" id="A0A0F9GKP8"/>
<protein>
    <submittedName>
        <fullName evidence="1">Uncharacterized protein</fullName>
    </submittedName>
</protein>
<gene>
    <name evidence="1" type="ORF">LCGC14_1898450</name>
</gene>
<sequence length="206" mass="23192">MKKLMKALSLRKAKYLKRTGSPGHYKYMYKQPAGKEASSVEEMRGALKRVFPAGKVGAMSDKVVKEYYQAWKNDPKVKGKAPGKGGSVKNVVNSALGSNFTDKLYNKTDGEHIAAVDTKGNFWHMDVYGSFEKFSMKGNKVERTYFDISEDVFAEDEKWTSGDIDTPQAQIKYAVKLANKFGDQSKKTMSMGAFKKELSELKEDYM</sequence>